<feature type="transmembrane region" description="Helical" evidence="1">
    <location>
        <begin position="28"/>
        <end position="52"/>
    </location>
</feature>
<dbReference type="Pfam" id="PF12505">
    <property type="entry name" value="DUF3712"/>
    <property type="match status" value="1"/>
</dbReference>
<dbReference type="PANTHER" id="PTHR35895">
    <property type="entry name" value="CHROMOSOME 16, WHOLE GENOME SHOTGUN SEQUENCE"/>
    <property type="match status" value="1"/>
</dbReference>
<evidence type="ECO:0000256" key="1">
    <source>
        <dbReference type="SAM" id="Phobius"/>
    </source>
</evidence>
<dbReference type="PANTHER" id="PTHR35895:SF1">
    <property type="entry name" value="LIPID-BINDING SERUM GLYCOPROTEIN C-TERMINAL DOMAIN-CONTAINING PROTEIN"/>
    <property type="match status" value="1"/>
</dbReference>
<sequence>MSKDGAVVTATSAPTTLGGRIRAHFRRFWWVHLIVIVVVTLCISLPVVYVGYPRIAQSDINKSTLEVKSMSITEPTPDSFQLDQEQVIGSSSIFHPTIFAFDAQVKLAGTETPFATVQVPQIQANDGVEVHINQHVDLSSADAFGAFATAVMVNEEVNLNVYGEPQLKQGPLKTITVNYNKTATMKGLNKLSGFKLLEMKLTKEKPDGTNSEGEVLIPNPSVMTITMGNLTLDLAVDGTNIGQSFLNDLVLKPGDNKIAMTANVNQSALVPMLSKYEDKKYIVPCDITGNSSIYNGKHLPYFEKALAANVLKVDLNILDILGSS</sequence>
<comment type="caution">
    <text evidence="2">The sequence shown here is derived from an EMBL/GenBank/DDBJ whole genome shotgun (WGS) entry which is preliminary data.</text>
</comment>
<keyword evidence="1" id="KW-1133">Transmembrane helix</keyword>
<reference evidence="2" key="2">
    <citation type="submission" date="2020-02" db="EMBL/GenBank/DDBJ databases">
        <authorList>
            <person name="Gilchrist C.L.M."/>
            <person name="Chooi Y.-H."/>
        </authorList>
    </citation>
    <scope>NUCLEOTIDE SEQUENCE</scope>
    <source>
        <strain evidence="2">MST-FP2251</strain>
    </source>
</reference>
<evidence type="ECO:0000313" key="2">
    <source>
        <dbReference type="EMBL" id="KAF9884420.1"/>
    </source>
</evidence>
<proteinExistence type="predicted"/>
<keyword evidence="1" id="KW-0812">Transmembrane</keyword>
<name>A0AAD4CDF5_ASPNN</name>
<keyword evidence="1" id="KW-0472">Membrane</keyword>
<dbReference type="EMBL" id="VCAU01000122">
    <property type="protein sequence ID" value="KAF9884420.1"/>
    <property type="molecule type" value="Genomic_DNA"/>
</dbReference>
<dbReference type="InterPro" id="IPR046368">
    <property type="entry name" value="Tag1"/>
</dbReference>
<keyword evidence="3" id="KW-1185">Reference proteome</keyword>
<accession>A0AAD4CDF5</accession>
<organism evidence="2 3">
    <name type="scientific">Aspergillus nanangensis</name>
    <dbReference type="NCBI Taxonomy" id="2582783"/>
    <lineage>
        <taxon>Eukaryota</taxon>
        <taxon>Fungi</taxon>
        <taxon>Dikarya</taxon>
        <taxon>Ascomycota</taxon>
        <taxon>Pezizomycotina</taxon>
        <taxon>Eurotiomycetes</taxon>
        <taxon>Eurotiomycetidae</taxon>
        <taxon>Eurotiales</taxon>
        <taxon>Aspergillaceae</taxon>
        <taxon>Aspergillus</taxon>
        <taxon>Aspergillus subgen. Circumdati</taxon>
    </lineage>
</organism>
<gene>
    <name evidence="2" type="ORF">FE257_001751</name>
</gene>
<evidence type="ECO:0000313" key="3">
    <source>
        <dbReference type="Proteomes" id="UP001194746"/>
    </source>
</evidence>
<reference evidence="2" key="1">
    <citation type="journal article" date="2019" name="Beilstein J. Org. Chem.">
        <title>Nanangenines: drimane sesquiterpenoids as the dominant metabolite cohort of a novel Australian fungus, Aspergillus nanangensis.</title>
        <authorList>
            <person name="Lacey H.J."/>
            <person name="Gilchrist C.L.M."/>
            <person name="Crombie A."/>
            <person name="Kalaitzis J.A."/>
            <person name="Vuong D."/>
            <person name="Rutledge P.J."/>
            <person name="Turner P."/>
            <person name="Pitt J.I."/>
            <person name="Lacey E."/>
            <person name="Chooi Y.H."/>
            <person name="Piggott A.M."/>
        </authorList>
    </citation>
    <scope>NUCLEOTIDE SEQUENCE</scope>
    <source>
        <strain evidence="2">MST-FP2251</strain>
    </source>
</reference>
<dbReference type="Proteomes" id="UP001194746">
    <property type="component" value="Unassembled WGS sequence"/>
</dbReference>
<protein>
    <submittedName>
        <fullName evidence="2">Uncharacterized protein</fullName>
    </submittedName>
</protein>
<dbReference type="GO" id="GO:0000329">
    <property type="term" value="C:fungal-type vacuole membrane"/>
    <property type="evidence" value="ECO:0007669"/>
    <property type="project" value="InterPro"/>
</dbReference>
<dbReference type="InterPro" id="IPR022185">
    <property type="entry name" value="DUF3712"/>
</dbReference>
<dbReference type="AlphaFoldDB" id="A0AAD4CDF5"/>